<dbReference type="GO" id="GO:0005813">
    <property type="term" value="C:centrosome"/>
    <property type="evidence" value="ECO:0000318"/>
    <property type="project" value="GO_Central"/>
</dbReference>
<evidence type="ECO:0000313" key="5">
    <source>
        <dbReference type="EMBL" id="ESO10743.1"/>
    </source>
</evidence>
<evidence type="ECO:0000256" key="3">
    <source>
        <dbReference type="SAM" id="MobiDB-lite"/>
    </source>
</evidence>
<reference evidence="7" key="1">
    <citation type="submission" date="2012-12" db="EMBL/GenBank/DDBJ databases">
        <authorList>
            <person name="Hellsten U."/>
            <person name="Grimwood J."/>
            <person name="Chapman J.A."/>
            <person name="Shapiro H."/>
            <person name="Aerts A."/>
            <person name="Otillar R.P."/>
            <person name="Terry A.Y."/>
            <person name="Boore J.L."/>
            <person name="Simakov O."/>
            <person name="Marletaz F."/>
            <person name="Cho S.-J."/>
            <person name="Edsinger-Gonzales E."/>
            <person name="Havlak P."/>
            <person name="Kuo D.-H."/>
            <person name="Larsson T."/>
            <person name="Lv J."/>
            <person name="Arendt D."/>
            <person name="Savage R."/>
            <person name="Osoegawa K."/>
            <person name="de Jong P."/>
            <person name="Lindberg D.R."/>
            <person name="Seaver E.C."/>
            <person name="Weisblat D.A."/>
            <person name="Putnam N.H."/>
            <person name="Grigoriev I.V."/>
            <person name="Rokhsar D.S."/>
        </authorList>
    </citation>
    <scope>NUCLEOTIDE SEQUENCE</scope>
</reference>
<dbReference type="InterPro" id="IPR018993">
    <property type="entry name" value="FOP_dimerisation-dom_N"/>
</dbReference>
<dbReference type="EnsemblMetazoa" id="HelroT190154">
    <property type="protein sequence ID" value="HelroP190154"/>
    <property type="gene ID" value="HelroG190154"/>
</dbReference>
<dbReference type="RefSeq" id="XP_009011012.1">
    <property type="nucleotide sequence ID" value="XM_009012764.1"/>
</dbReference>
<dbReference type="PANTHER" id="PTHR15431:SF9">
    <property type="entry name" value="CENTROSOMAL PROTEIN 43"/>
    <property type="match status" value="1"/>
</dbReference>
<name>T1FRR0_HELRO</name>
<sequence>MSVVTDEDSELRDVLIKALENAGVLGKIRAQLRASVFLALEKAESEKKITLADRNFLNFAKTSEGNLIISLILDFLKVFNLDCTLSIFEPEAVVDLEPHDRDSLCNILNLKIEGNVINKQPIICHLLKSISLPKFPNKNVSRKKDMEKEEEEDNFDLDRLLLEKKSLKNNSNNVDNQLQKPQKIDDIDDILNFNQPTNAKLSLNTDNNNKKQQSYIRNDSRSTPSLLKNDKKLNELKKINNDRNKNDLDNDDVDDGDNDDNNRDDTRSNNNNISTVNNNNKALRSKNNENDVINKDKKSADYDDDDYDDDIKEDIMIEEMSADNDEEGDDDDDGEVAAKFRMPANKISETTDKDKKAIAHNNDNRRADNNNNNNNKANNYDNNNANDKSNNGGNDDGDDDDAVTTDHTISPSDISKFCDYVEDVIKPPLAL</sequence>
<reference evidence="5 7" key="2">
    <citation type="journal article" date="2013" name="Nature">
        <title>Insights into bilaterian evolution from three spiralian genomes.</title>
        <authorList>
            <person name="Simakov O."/>
            <person name="Marletaz F."/>
            <person name="Cho S.J."/>
            <person name="Edsinger-Gonzales E."/>
            <person name="Havlak P."/>
            <person name="Hellsten U."/>
            <person name="Kuo D.H."/>
            <person name="Larsson T."/>
            <person name="Lv J."/>
            <person name="Arendt D."/>
            <person name="Savage R."/>
            <person name="Osoegawa K."/>
            <person name="de Jong P."/>
            <person name="Grimwood J."/>
            <person name="Chapman J.A."/>
            <person name="Shapiro H."/>
            <person name="Aerts A."/>
            <person name="Otillar R.P."/>
            <person name="Terry A.Y."/>
            <person name="Boore J.L."/>
            <person name="Grigoriev I.V."/>
            <person name="Lindberg D.R."/>
            <person name="Seaver E.C."/>
            <person name="Weisblat D.A."/>
            <person name="Putnam N.H."/>
            <person name="Rokhsar D.S."/>
        </authorList>
    </citation>
    <scope>NUCLEOTIDE SEQUENCE</scope>
</reference>
<feature type="compositionally biased region" description="Acidic residues" evidence="3">
    <location>
        <begin position="249"/>
        <end position="259"/>
    </location>
</feature>
<feature type="region of interest" description="Disordered" evidence="3">
    <location>
        <begin position="340"/>
        <end position="415"/>
    </location>
</feature>
<feature type="compositionally biased region" description="Basic and acidic residues" evidence="3">
    <location>
        <begin position="286"/>
        <end position="301"/>
    </location>
</feature>
<keyword evidence="7" id="KW-1185">Reference proteome</keyword>
<dbReference type="Pfam" id="PF09398">
    <property type="entry name" value="FOP_dimer"/>
    <property type="match status" value="1"/>
</dbReference>
<dbReference type="OMA" id="SEHSTHI"/>
<dbReference type="Gene3D" id="1.20.960.40">
    <property type="match status" value="1"/>
</dbReference>
<feature type="compositionally biased region" description="Basic and acidic residues" evidence="3">
    <location>
        <begin position="228"/>
        <end position="248"/>
    </location>
</feature>
<reference evidence="6" key="3">
    <citation type="submission" date="2015-06" db="UniProtKB">
        <authorList>
            <consortium name="EnsemblMetazoa"/>
        </authorList>
    </citation>
    <scope>IDENTIFICATION</scope>
</reference>
<dbReference type="Proteomes" id="UP000015101">
    <property type="component" value="Unassembled WGS sequence"/>
</dbReference>
<dbReference type="eggNOG" id="ENOG502QR70">
    <property type="taxonomic scope" value="Eukaryota"/>
</dbReference>
<accession>T1FRR0</accession>
<dbReference type="OrthoDB" id="2160638at2759"/>
<feature type="domain" description="FGFR1 oncogene partner (FOP) N-terminal dimerisation" evidence="4">
    <location>
        <begin position="49"/>
        <end position="127"/>
    </location>
</feature>
<evidence type="ECO:0000313" key="6">
    <source>
        <dbReference type="EnsemblMetazoa" id="HelroP190154"/>
    </source>
</evidence>
<dbReference type="STRING" id="6412.T1FRR0"/>
<dbReference type="EMBL" id="AMQM01002738">
    <property type="status" value="NOT_ANNOTATED_CDS"/>
    <property type="molecule type" value="Genomic_DNA"/>
</dbReference>
<evidence type="ECO:0000259" key="4">
    <source>
        <dbReference type="Pfam" id="PF09398"/>
    </source>
</evidence>
<dbReference type="InParanoid" id="T1FRR0"/>
<feature type="compositionally biased region" description="Low complexity" evidence="3">
    <location>
        <begin position="369"/>
        <end position="393"/>
    </location>
</feature>
<feature type="region of interest" description="Disordered" evidence="3">
    <location>
        <begin position="198"/>
        <end position="308"/>
    </location>
</feature>
<evidence type="ECO:0000313" key="7">
    <source>
        <dbReference type="Proteomes" id="UP000015101"/>
    </source>
</evidence>
<organism evidence="6 7">
    <name type="scientific">Helobdella robusta</name>
    <name type="common">Californian leech</name>
    <dbReference type="NCBI Taxonomy" id="6412"/>
    <lineage>
        <taxon>Eukaryota</taxon>
        <taxon>Metazoa</taxon>
        <taxon>Spiralia</taxon>
        <taxon>Lophotrochozoa</taxon>
        <taxon>Annelida</taxon>
        <taxon>Clitellata</taxon>
        <taxon>Hirudinea</taxon>
        <taxon>Rhynchobdellida</taxon>
        <taxon>Glossiphoniidae</taxon>
        <taxon>Helobdella</taxon>
    </lineage>
</organism>
<dbReference type="HOGENOM" id="CLU_636606_0_0_1"/>
<dbReference type="GO" id="GO:0034453">
    <property type="term" value="P:microtubule anchoring"/>
    <property type="evidence" value="ECO:0007669"/>
    <property type="project" value="InterPro"/>
</dbReference>
<dbReference type="AlphaFoldDB" id="T1FRR0"/>
<feature type="compositionally biased region" description="Polar residues" evidence="3">
    <location>
        <begin position="198"/>
        <end position="225"/>
    </location>
</feature>
<dbReference type="CTD" id="20211507"/>
<gene>
    <name evidence="6" type="primary">20211507</name>
    <name evidence="5" type="ORF">HELRODRAFT_190154</name>
</gene>
<proteinExistence type="predicted"/>
<keyword evidence="1" id="KW-0963">Cytoplasm</keyword>
<evidence type="ECO:0000256" key="2">
    <source>
        <dbReference type="ARBA" id="ARBA00023212"/>
    </source>
</evidence>
<evidence type="ECO:0000256" key="1">
    <source>
        <dbReference type="ARBA" id="ARBA00022490"/>
    </source>
</evidence>
<keyword evidence="2" id="KW-0206">Cytoskeleton</keyword>
<dbReference type="EMBL" id="KB095858">
    <property type="protein sequence ID" value="ESO10743.1"/>
    <property type="molecule type" value="Genomic_DNA"/>
</dbReference>
<dbReference type="PANTHER" id="PTHR15431">
    <property type="entry name" value="FGFR1 ONCOGENE PARTNER/LISH DOMAIN-CONTAINING PROTEIN"/>
    <property type="match status" value="1"/>
</dbReference>
<feature type="compositionally biased region" description="Low complexity" evidence="3">
    <location>
        <begin position="268"/>
        <end position="282"/>
    </location>
</feature>
<dbReference type="GeneID" id="20211507"/>
<protein>
    <recommendedName>
        <fullName evidence="4">FGFR1 oncogene partner (FOP) N-terminal dimerisation domain-containing protein</fullName>
    </recommendedName>
</protein>
<dbReference type="KEGG" id="hro:HELRODRAFT_190154"/>
<feature type="compositionally biased region" description="Basic and acidic residues" evidence="3">
    <location>
        <begin position="349"/>
        <end position="368"/>
    </location>
</feature>